<keyword evidence="2" id="KW-1185">Reference proteome</keyword>
<comment type="caution">
    <text evidence="1">The sequence shown here is derived from an EMBL/GenBank/DDBJ whole genome shotgun (WGS) entry which is preliminary data.</text>
</comment>
<reference evidence="1 2" key="1">
    <citation type="journal article" date="2015" name="BMC Genomics">
        <title>Gene expression during zombie ant biting behavior reflects the complexity underlying fungal parasitic behavioral manipulation.</title>
        <authorList>
            <person name="de Bekker C."/>
            <person name="Ohm R.A."/>
            <person name="Loreto R.G."/>
            <person name="Sebastian A."/>
            <person name="Albert I."/>
            <person name="Merrow M."/>
            <person name="Brachmann A."/>
            <person name="Hughes D.P."/>
        </authorList>
    </citation>
    <scope>NUCLEOTIDE SEQUENCE [LARGE SCALE GENOMIC DNA]</scope>
    <source>
        <strain evidence="1 2">SC16a</strain>
    </source>
</reference>
<organism evidence="1 2">
    <name type="scientific">Ophiocordyceps unilateralis</name>
    <name type="common">Zombie-ant fungus</name>
    <name type="synonym">Torrubia unilateralis</name>
    <dbReference type="NCBI Taxonomy" id="268505"/>
    <lineage>
        <taxon>Eukaryota</taxon>
        <taxon>Fungi</taxon>
        <taxon>Dikarya</taxon>
        <taxon>Ascomycota</taxon>
        <taxon>Pezizomycotina</taxon>
        <taxon>Sordariomycetes</taxon>
        <taxon>Hypocreomycetidae</taxon>
        <taxon>Hypocreales</taxon>
        <taxon>Ophiocordycipitaceae</taxon>
        <taxon>Ophiocordyceps</taxon>
    </lineage>
</organism>
<dbReference type="AlphaFoldDB" id="A0A2A9PEL4"/>
<accession>A0A2A9PEL4</accession>
<evidence type="ECO:0000313" key="1">
    <source>
        <dbReference type="EMBL" id="PFH59778.1"/>
    </source>
</evidence>
<name>A0A2A9PEL4_OPHUN</name>
<protein>
    <submittedName>
        <fullName evidence="1">Uncharacterized protein</fullName>
    </submittedName>
</protein>
<reference evidence="1 2" key="2">
    <citation type="journal article" date="2017" name="Sci. Rep.">
        <title>Ant-infecting Ophiocordyceps genomes reveal a high diversity of potential behavioral manipulation genes and a possible major role for enterotoxins.</title>
        <authorList>
            <person name="de Bekker C."/>
            <person name="Ohm R.A."/>
            <person name="Evans H.C."/>
            <person name="Brachmann A."/>
            <person name="Hughes D.P."/>
        </authorList>
    </citation>
    <scope>NUCLEOTIDE SEQUENCE [LARGE SCALE GENOMIC DNA]</scope>
    <source>
        <strain evidence="1 2">SC16a</strain>
    </source>
</reference>
<gene>
    <name evidence="1" type="ORF">XA68_11886</name>
</gene>
<sequence length="101" mass="11181">MQIPSTTSPLVRGVYVREGRIIIIVTDPSSFNAKDHCATGPEPRDQQPLLASRHAADALHDEAGCANRPRARSRFVRRRFPSPPLPSPPHIFLSRILAAFC</sequence>
<proteinExistence type="predicted"/>
<evidence type="ECO:0000313" key="2">
    <source>
        <dbReference type="Proteomes" id="UP000037136"/>
    </source>
</evidence>
<dbReference type="EMBL" id="LAZP02000173">
    <property type="protein sequence ID" value="PFH59778.1"/>
    <property type="molecule type" value="Genomic_DNA"/>
</dbReference>
<dbReference type="Proteomes" id="UP000037136">
    <property type="component" value="Unassembled WGS sequence"/>
</dbReference>